<evidence type="ECO:0000256" key="4">
    <source>
        <dbReference type="SAM" id="MobiDB-lite"/>
    </source>
</evidence>
<keyword evidence="2" id="KW-0732">Signal</keyword>
<evidence type="ECO:0000259" key="7">
    <source>
        <dbReference type="Pfam" id="PF08386"/>
    </source>
</evidence>
<keyword evidence="9" id="KW-1185">Reference proteome</keyword>
<dbReference type="PANTHER" id="PTHR43248:SF29">
    <property type="entry name" value="TRIPEPTIDYL AMINOPEPTIDASE"/>
    <property type="match status" value="1"/>
</dbReference>
<dbReference type="Gene3D" id="3.40.50.1820">
    <property type="entry name" value="alpha/beta hydrolase"/>
    <property type="match status" value="1"/>
</dbReference>
<keyword evidence="3 8" id="KW-0378">Hydrolase</keyword>
<keyword evidence="5" id="KW-1133">Transmembrane helix</keyword>
<evidence type="ECO:0000259" key="6">
    <source>
        <dbReference type="Pfam" id="PF00561"/>
    </source>
</evidence>
<evidence type="ECO:0000313" key="9">
    <source>
        <dbReference type="Proteomes" id="UP000280008"/>
    </source>
</evidence>
<feature type="compositionally biased region" description="Low complexity" evidence="4">
    <location>
        <begin position="43"/>
        <end position="58"/>
    </location>
</feature>
<feature type="domain" description="AB hydrolase-1" evidence="6">
    <location>
        <begin position="173"/>
        <end position="326"/>
    </location>
</feature>
<evidence type="ECO:0000256" key="2">
    <source>
        <dbReference type="ARBA" id="ARBA00022729"/>
    </source>
</evidence>
<dbReference type="InterPro" id="IPR013595">
    <property type="entry name" value="Pept_S33_TAP-like_C"/>
</dbReference>
<feature type="region of interest" description="Disordered" evidence="4">
    <location>
        <begin position="1"/>
        <end position="77"/>
    </location>
</feature>
<evidence type="ECO:0000256" key="5">
    <source>
        <dbReference type="SAM" id="Phobius"/>
    </source>
</evidence>
<proteinExistence type="inferred from homology"/>
<accession>A0A495IKW3</accession>
<keyword evidence="5" id="KW-0472">Membrane</keyword>
<keyword evidence="5" id="KW-0812">Transmembrane</keyword>
<evidence type="ECO:0000313" key="8">
    <source>
        <dbReference type="EMBL" id="RKR76370.1"/>
    </source>
</evidence>
<dbReference type="InterPro" id="IPR000073">
    <property type="entry name" value="AB_hydrolase_1"/>
</dbReference>
<evidence type="ECO:0000256" key="3">
    <source>
        <dbReference type="ARBA" id="ARBA00022801"/>
    </source>
</evidence>
<organism evidence="8 9">
    <name type="scientific">Frondihabitans australicus</name>
    <dbReference type="NCBI Taxonomy" id="386892"/>
    <lineage>
        <taxon>Bacteria</taxon>
        <taxon>Bacillati</taxon>
        <taxon>Actinomycetota</taxon>
        <taxon>Actinomycetes</taxon>
        <taxon>Micrococcales</taxon>
        <taxon>Microbacteriaceae</taxon>
        <taxon>Frondihabitans</taxon>
    </lineage>
</organism>
<dbReference type="GO" id="GO:0016787">
    <property type="term" value="F:hydrolase activity"/>
    <property type="evidence" value="ECO:0007669"/>
    <property type="project" value="UniProtKB-KW"/>
</dbReference>
<name>A0A495IKW3_9MICO</name>
<dbReference type="RefSeq" id="WP_121371349.1">
    <property type="nucleotide sequence ID" value="NZ_RBKS01000001.1"/>
</dbReference>
<dbReference type="OrthoDB" id="3252468at2"/>
<feature type="domain" description="Peptidase S33 tripeptidyl aminopeptidase-like C-terminal" evidence="7">
    <location>
        <begin position="493"/>
        <end position="594"/>
    </location>
</feature>
<dbReference type="InterPro" id="IPR029058">
    <property type="entry name" value="AB_hydrolase_fold"/>
</dbReference>
<dbReference type="InterPro" id="IPR051601">
    <property type="entry name" value="Serine_prot/Carboxylest_S33"/>
</dbReference>
<dbReference type="Pfam" id="PF00561">
    <property type="entry name" value="Abhydrolase_1"/>
    <property type="match status" value="1"/>
</dbReference>
<dbReference type="PANTHER" id="PTHR43248">
    <property type="entry name" value="2-SUCCINYL-6-HYDROXY-2,4-CYCLOHEXADIENE-1-CARBOXYLATE SYNTHASE"/>
    <property type="match status" value="1"/>
</dbReference>
<dbReference type="Proteomes" id="UP000280008">
    <property type="component" value="Unassembled WGS sequence"/>
</dbReference>
<dbReference type="SUPFAM" id="SSF53474">
    <property type="entry name" value="alpha/beta-Hydrolases"/>
    <property type="match status" value="1"/>
</dbReference>
<comment type="similarity">
    <text evidence="1">Belongs to the peptidase S33 family.</text>
</comment>
<sequence>MSFPPPYGQQPLPERDPRQGDGQQPQPQPPQYGYGTSGGYGYGQQQPGTPYGQNPYGQNPYGQSQDNPWGPPPPRRRRPSRRLIIGLAGALAFVLVAVVGVVSFGLVGSGNDTATAKALEARYTQAIDWQHCSGQYYCGAIEAPLDWSSTSSKSIRIALIEHRPKTGEAKQSIVVNPGGPGGSGVNFVGSSVLNAVDKTIASKYNVVGFDPRGVGYSSAVKCYDAANTDTYLYGILPGAIGSKTWLAAQTKAQKKYGEACKTNTGDLLAHVDTTSSARDMDLIRADLGASKLNYIGYSYGSYLGTIYAGLYPGKVGRFVFDGADDPWYGDASGISDDQTVQQAVGFEDDLKSWMKACLAGSAKAVGSGSCPFTATSVTAGMDDVQAMLAKVQKSPLDNSDGRKLGSATLATAIFSAMYDTSEWPALTKAFAGVQAGDPKAAFALADAYNDRTSSGKYYDNTSDAFLAITCLDDGGDSLSDQKKEFDALKKKAPVLGVYESYGAITCNEWPEKAVAAPAPVTAKGSGPILILGNTGDPATPYAGAKALAKQLDNGHLLTYVGEGHTIYGQGVSCIDTRVDSYLETGKTPAAGIRCTK</sequence>
<comment type="caution">
    <text evidence="8">The sequence shown here is derived from an EMBL/GenBank/DDBJ whole genome shotgun (WGS) entry which is preliminary data.</text>
</comment>
<dbReference type="AlphaFoldDB" id="A0A495IKW3"/>
<dbReference type="EMBL" id="RBKS01000001">
    <property type="protein sequence ID" value="RKR76370.1"/>
    <property type="molecule type" value="Genomic_DNA"/>
</dbReference>
<dbReference type="Pfam" id="PF08386">
    <property type="entry name" value="Abhydrolase_4"/>
    <property type="match status" value="1"/>
</dbReference>
<protein>
    <submittedName>
        <fullName evidence="8">Alpha/beta hydrolase family protein</fullName>
    </submittedName>
</protein>
<feature type="transmembrane region" description="Helical" evidence="5">
    <location>
        <begin position="83"/>
        <end position="107"/>
    </location>
</feature>
<reference evidence="8 9" key="1">
    <citation type="submission" date="2018-10" db="EMBL/GenBank/DDBJ databases">
        <title>Sequencing the genomes of 1000 actinobacteria strains.</title>
        <authorList>
            <person name="Klenk H.-P."/>
        </authorList>
    </citation>
    <scope>NUCLEOTIDE SEQUENCE [LARGE SCALE GENOMIC DNA]</scope>
    <source>
        <strain evidence="8 9">DSM 17894</strain>
    </source>
</reference>
<evidence type="ECO:0000256" key="1">
    <source>
        <dbReference type="ARBA" id="ARBA00010088"/>
    </source>
</evidence>
<gene>
    <name evidence="8" type="ORF">C8E83_3542</name>
</gene>